<dbReference type="GO" id="GO:0071051">
    <property type="term" value="P:poly(A)-dependent snoRNA 3'-end processing"/>
    <property type="evidence" value="ECO:0007669"/>
    <property type="project" value="TreeGrafter"/>
</dbReference>
<gene>
    <name evidence="10" type="ORF">ECC02_005188</name>
</gene>
<evidence type="ECO:0000259" key="9">
    <source>
        <dbReference type="Pfam" id="PF01138"/>
    </source>
</evidence>
<dbReference type="InterPro" id="IPR036345">
    <property type="entry name" value="ExoRNase_PH_dom2_sf"/>
</dbReference>
<comment type="similarity">
    <text evidence="3">Belongs to the RNase PH family.</text>
</comment>
<evidence type="ECO:0000256" key="7">
    <source>
        <dbReference type="ARBA" id="ARBA00022884"/>
    </source>
</evidence>
<sequence length="259" mass="27652">MRPHFFLSLSHYYFFQHLFSWKVGLRITALMKRNGGRETPDGVRYPHIALDVLGQCHSSACVELGNTRVICAVHHPQQLVDEYRGSRGRVACTVRRSASAGSHAAGSAQPSVVTPEKDMSLALEGVAEEVVILEKIPQLLVEVVVEILAEDGGVWDAVATSMSAALVSGGFEIYDLFSACGSALLSDGAVVLDPDAAEESNAQASALVCVMLNSGDICYARHQGSCEPGTVLELVSSAMKGCLSRKSAITTQLINHPIL</sequence>
<dbReference type="GO" id="GO:0003723">
    <property type="term" value="F:RNA binding"/>
    <property type="evidence" value="ECO:0007669"/>
    <property type="project" value="UniProtKB-KW"/>
</dbReference>
<name>A0A7J6Y503_TRYCR</name>
<evidence type="ECO:0000256" key="2">
    <source>
        <dbReference type="ARBA" id="ARBA00004496"/>
    </source>
</evidence>
<keyword evidence="4" id="KW-0963">Cytoplasm</keyword>
<dbReference type="VEuPathDB" id="TriTrypDB:BCY84_11633"/>
<comment type="caution">
    <text evidence="10">The sequence shown here is derived from an EMBL/GenBank/DDBJ whole genome shotgun (WGS) entry which is preliminary data.</text>
</comment>
<proteinExistence type="inferred from homology"/>
<dbReference type="VEuPathDB" id="TriTrypDB:ECC02_005188"/>
<dbReference type="SUPFAM" id="SSF54211">
    <property type="entry name" value="Ribosomal protein S5 domain 2-like"/>
    <property type="match status" value="1"/>
</dbReference>
<keyword evidence="5" id="KW-0698">rRNA processing</keyword>
<dbReference type="GO" id="GO:0006364">
    <property type="term" value="P:rRNA processing"/>
    <property type="evidence" value="ECO:0007669"/>
    <property type="project" value="UniProtKB-KW"/>
</dbReference>
<evidence type="ECO:0000256" key="3">
    <source>
        <dbReference type="ARBA" id="ARBA00006678"/>
    </source>
</evidence>
<keyword evidence="7" id="KW-0694">RNA-binding</keyword>
<dbReference type="Pfam" id="PF01138">
    <property type="entry name" value="RNase_PH"/>
    <property type="match status" value="1"/>
</dbReference>
<evidence type="ECO:0000256" key="5">
    <source>
        <dbReference type="ARBA" id="ARBA00022552"/>
    </source>
</evidence>
<dbReference type="Proteomes" id="UP000583944">
    <property type="component" value="Unassembled WGS sequence"/>
</dbReference>
<dbReference type="GO" id="GO:0071028">
    <property type="term" value="P:nuclear mRNA surveillance"/>
    <property type="evidence" value="ECO:0007669"/>
    <property type="project" value="TreeGrafter"/>
</dbReference>
<dbReference type="PANTHER" id="PTHR11953:SF2">
    <property type="entry name" value="EXOSOME COMPLEX COMPONENT MTR3"/>
    <property type="match status" value="1"/>
</dbReference>
<dbReference type="InterPro" id="IPR020568">
    <property type="entry name" value="Ribosomal_Su5_D2-typ_SF"/>
</dbReference>
<dbReference type="InterPro" id="IPR050080">
    <property type="entry name" value="RNase_PH"/>
</dbReference>
<dbReference type="GO" id="GO:0034475">
    <property type="term" value="P:U4 snRNA 3'-end processing"/>
    <property type="evidence" value="ECO:0007669"/>
    <property type="project" value="TreeGrafter"/>
</dbReference>
<evidence type="ECO:0000256" key="4">
    <source>
        <dbReference type="ARBA" id="ARBA00022490"/>
    </source>
</evidence>
<protein>
    <submittedName>
        <fullName evidence="10">Exosome-associated protein 4</fullName>
    </submittedName>
</protein>
<feature type="domain" description="Exoribonuclease phosphorolytic" evidence="9">
    <location>
        <begin position="44"/>
        <end position="169"/>
    </location>
</feature>
<keyword evidence="6" id="KW-0271">Exosome</keyword>
<accession>A0A7J6Y503</accession>
<organism evidence="10 11">
    <name type="scientific">Trypanosoma cruzi</name>
    <dbReference type="NCBI Taxonomy" id="5693"/>
    <lineage>
        <taxon>Eukaryota</taxon>
        <taxon>Discoba</taxon>
        <taxon>Euglenozoa</taxon>
        <taxon>Kinetoplastea</taxon>
        <taxon>Metakinetoplastina</taxon>
        <taxon>Trypanosomatida</taxon>
        <taxon>Trypanosomatidae</taxon>
        <taxon>Trypanosoma</taxon>
        <taxon>Schizotrypanum</taxon>
    </lineage>
</organism>
<dbReference type="InterPro" id="IPR001247">
    <property type="entry name" value="ExoRNase_PH_dom1"/>
</dbReference>
<evidence type="ECO:0000313" key="11">
    <source>
        <dbReference type="Proteomes" id="UP000583944"/>
    </source>
</evidence>
<evidence type="ECO:0000313" key="10">
    <source>
        <dbReference type="EMBL" id="KAF5221831.1"/>
    </source>
</evidence>
<evidence type="ECO:0000256" key="6">
    <source>
        <dbReference type="ARBA" id="ARBA00022835"/>
    </source>
</evidence>
<dbReference type="GO" id="GO:0005730">
    <property type="term" value="C:nucleolus"/>
    <property type="evidence" value="ECO:0007669"/>
    <property type="project" value="TreeGrafter"/>
</dbReference>
<comment type="subcellular location">
    <subcellularLocation>
        <location evidence="2">Cytoplasm</location>
    </subcellularLocation>
    <subcellularLocation>
        <location evidence="1">Nucleus</location>
    </subcellularLocation>
</comment>
<dbReference type="SUPFAM" id="SSF55666">
    <property type="entry name" value="Ribonuclease PH domain 2-like"/>
    <property type="match status" value="1"/>
</dbReference>
<keyword evidence="8" id="KW-0539">Nucleus</keyword>
<dbReference type="InterPro" id="IPR027408">
    <property type="entry name" value="PNPase/RNase_PH_dom_sf"/>
</dbReference>
<dbReference type="CDD" id="cd11358">
    <property type="entry name" value="RNase_PH"/>
    <property type="match status" value="1"/>
</dbReference>
<dbReference type="GO" id="GO:0000176">
    <property type="term" value="C:nuclear exosome (RNase complex)"/>
    <property type="evidence" value="ECO:0007669"/>
    <property type="project" value="TreeGrafter"/>
</dbReference>
<evidence type="ECO:0000256" key="1">
    <source>
        <dbReference type="ARBA" id="ARBA00004123"/>
    </source>
</evidence>
<reference evidence="10 11" key="1">
    <citation type="journal article" date="2019" name="Genome Biol. Evol.">
        <title>Nanopore Sequencing Significantly Improves Genome Assembly of the Protozoan Parasite Trypanosoma cruzi.</title>
        <authorList>
            <person name="Diaz-Viraque F."/>
            <person name="Pita S."/>
            <person name="Greif G."/>
            <person name="de Souza R.C.M."/>
            <person name="Iraola G."/>
            <person name="Robello C."/>
        </authorList>
    </citation>
    <scope>NUCLEOTIDE SEQUENCE [LARGE SCALE GENOMIC DNA]</scope>
    <source>
        <strain evidence="10 11">Berenice</strain>
    </source>
</reference>
<dbReference type="PANTHER" id="PTHR11953">
    <property type="entry name" value="EXOSOME COMPLEX COMPONENT"/>
    <property type="match status" value="1"/>
</dbReference>
<dbReference type="AlphaFoldDB" id="A0A7J6Y503"/>
<dbReference type="GO" id="GO:0000177">
    <property type="term" value="C:cytoplasmic exosome (RNase complex)"/>
    <property type="evidence" value="ECO:0007669"/>
    <property type="project" value="TreeGrafter"/>
</dbReference>
<dbReference type="GO" id="GO:0016075">
    <property type="term" value="P:rRNA catabolic process"/>
    <property type="evidence" value="ECO:0007669"/>
    <property type="project" value="TreeGrafter"/>
</dbReference>
<dbReference type="Gene3D" id="3.30.230.70">
    <property type="entry name" value="GHMP Kinase, N-terminal domain"/>
    <property type="match status" value="1"/>
</dbReference>
<evidence type="ECO:0000256" key="8">
    <source>
        <dbReference type="ARBA" id="ARBA00023242"/>
    </source>
</evidence>
<dbReference type="EMBL" id="JABDHM010000033">
    <property type="protein sequence ID" value="KAF5221831.1"/>
    <property type="molecule type" value="Genomic_DNA"/>
</dbReference>